<keyword evidence="3" id="KW-0560">Oxidoreductase</keyword>
<gene>
    <name evidence="7" type="ORF">RSO01_70210</name>
</gene>
<reference evidence="7 8" key="1">
    <citation type="submission" date="2019-07" db="EMBL/GenBank/DDBJ databases">
        <title>Whole genome shotgun sequence of Reyranella soli NBRC 108950.</title>
        <authorList>
            <person name="Hosoyama A."/>
            <person name="Uohara A."/>
            <person name="Ohji S."/>
            <person name="Ichikawa N."/>
        </authorList>
    </citation>
    <scope>NUCLEOTIDE SEQUENCE [LARGE SCALE GENOMIC DNA]</scope>
    <source>
        <strain evidence="7 8">NBRC 108950</strain>
    </source>
</reference>
<keyword evidence="8" id="KW-1185">Reference proteome</keyword>
<dbReference type="InterPro" id="IPR036249">
    <property type="entry name" value="Thioredoxin-like_sf"/>
</dbReference>
<evidence type="ECO:0000256" key="4">
    <source>
        <dbReference type="ARBA" id="ARBA00023157"/>
    </source>
</evidence>
<evidence type="ECO:0000256" key="5">
    <source>
        <dbReference type="ARBA" id="ARBA00023284"/>
    </source>
</evidence>
<dbReference type="AlphaFoldDB" id="A0A512NLM8"/>
<comment type="caution">
    <text evidence="7">The sequence shown here is derived from an EMBL/GenBank/DDBJ whole genome shotgun (WGS) entry which is preliminary data.</text>
</comment>
<feature type="domain" description="Thioredoxin-like fold" evidence="6">
    <location>
        <begin position="204"/>
        <end position="367"/>
    </location>
</feature>
<dbReference type="SUPFAM" id="SSF52833">
    <property type="entry name" value="Thioredoxin-like"/>
    <property type="match status" value="1"/>
</dbReference>
<dbReference type="Pfam" id="PF13462">
    <property type="entry name" value="Thioredoxin_4"/>
    <property type="match status" value="1"/>
</dbReference>
<dbReference type="Pfam" id="PF05258">
    <property type="entry name" value="DciA"/>
    <property type="match status" value="1"/>
</dbReference>
<protein>
    <recommendedName>
        <fullName evidence="6">Thioredoxin-like fold domain-containing protein</fullName>
    </recommendedName>
</protein>
<evidence type="ECO:0000313" key="7">
    <source>
        <dbReference type="EMBL" id="GEP59855.1"/>
    </source>
</evidence>
<evidence type="ECO:0000256" key="2">
    <source>
        <dbReference type="ARBA" id="ARBA00022729"/>
    </source>
</evidence>
<accession>A0A512NLM8</accession>
<sequence length="372" mass="40388">MVMRGSVPYHKERSLKGSMRENGFRAVGGLAQRLASGLAKGRGASVARLRAEWSAIVGPDLARITRPEALTASRGTRSSKGGGKLLRLRVPGAAALEVQHMAGQVVERVNAYFGHKMIDDIRLVQGAISARAATPPRPAPDARRVAEMTERAASVKDPELRAALARLGARIGMGRRQAVLGVLAGAFAVREVRAQDLKLLEPLEGDHVLGKRDAPNTLIDYASFTCPFCAQFYIAVMPTLRKEWIDSGKLRLIHRHFPMDVVATRASQLAECAGPQKFFERVDLLFRSQVEWLTGSDPLAEMVKVLAKEGLTDDQAQACFANDKALDKVLADVQSGQTLGVRQTPTLFINDQNYLNPGGPEAIAAILRQVGR</sequence>
<evidence type="ECO:0000313" key="8">
    <source>
        <dbReference type="Proteomes" id="UP000321058"/>
    </source>
</evidence>
<dbReference type="EMBL" id="BKAJ01000142">
    <property type="protein sequence ID" value="GEP59855.1"/>
    <property type="molecule type" value="Genomic_DNA"/>
</dbReference>
<organism evidence="7 8">
    <name type="scientific">Reyranella soli</name>
    <dbReference type="NCBI Taxonomy" id="1230389"/>
    <lineage>
        <taxon>Bacteria</taxon>
        <taxon>Pseudomonadati</taxon>
        <taxon>Pseudomonadota</taxon>
        <taxon>Alphaproteobacteria</taxon>
        <taxon>Hyphomicrobiales</taxon>
        <taxon>Reyranellaceae</taxon>
        <taxon>Reyranella</taxon>
    </lineage>
</organism>
<dbReference type="PANTHER" id="PTHR13887:SF14">
    <property type="entry name" value="DISULFIDE BOND FORMATION PROTEIN D"/>
    <property type="match status" value="1"/>
</dbReference>
<name>A0A512NLM8_9HYPH</name>
<proteinExistence type="inferred from homology"/>
<dbReference type="GO" id="GO:0016491">
    <property type="term" value="F:oxidoreductase activity"/>
    <property type="evidence" value="ECO:0007669"/>
    <property type="project" value="UniProtKB-KW"/>
</dbReference>
<keyword evidence="4" id="KW-1015">Disulfide bond</keyword>
<dbReference type="Gene3D" id="3.40.30.10">
    <property type="entry name" value="Glutaredoxin"/>
    <property type="match status" value="1"/>
</dbReference>
<evidence type="ECO:0000256" key="1">
    <source>
        <dbReference type="ARBA" id="ARBA00005791"/>
    </source>
</evidence>
<evidence type="ECO:0000256" key="3">
    <source>
        <dbReference type="ARBA" id="ARBA00023002"/>
    </source>
</evidence>
<evidence type="ECO:0000259" key="6">
    <source>
        <dbReference type="Pfam" id="PF13462"/>
    </source>
</evidence>
<keyword evidence="2" id="KW-0732">Signal</keyword>
<keyword evidence="5" id="KW-0676">Redox-active center</keyword>
<dbReference type="InterPro" id="IPR012336">
    <property type="entry name" value="Thioredoxin-like_fold"/>
</dbReference>
<dbReference type="PANTHER" id="PTHR13887">
    <property type="entry name" value="GLUTATHIONE S-TRANSFERASE KAPPA"/>
    <property type="match status" value="1"/>
</dbReference>
<dbReference type="CDD" id="cd02972">
    <property type="entry name" value="DsbA_family"/>
    <property type="match status" value="1"/>
</dbReference>
<dbReference type="InterPro" id="IPR007922">
    <property type="entry name" value="DciA-like"/>
</dbReference>
<comment type="similarity">
    <text evidence="1">Belongs to the thioredoxin family. DsbA subfamily.</text>
</comment>
<dbReference type="Proteomes" id="UP000321058">
    <property type="component" value="Unassembled WGS sequence"/>
</dbReference>